<dbReference type="Pfam" id="PF04542">
    <property type="entry name" value="Sigma70_r2"/>
    <property type="match status" value="1"/>
</dbReference>
<name>A0A4R1BWS6_9ACTN</name>
<dbReference type="GO" id="GO:0006352">
    <property type="term" value="P:DNA-templated transcription initiation"/>
    <property type="evidence" value="ECO:0007669"/>
    <property type="project" value="InterPro"/>
</dbReference>
<reference evidence="8 9" key="1">
    <citation type="submission" date="2019-03" db="EMBL/GenBank/DDBJ databases">
        <authorList>
            <person name="Kim M.K.M."/>
        </authorList>
    </citation>
    <scope>NUCLEOTIDE SEQUENCE [LARGE SCALE GENOMIC DNA]</scope>
    <source>
        <strain evidence="8 9">18JY15-6</strain>
    </source>
</reference>
<protein>
    <submittedName>
        <fullName evidence="8">SigE family RNA polymerase sigma factor</fullName>
    </submittedName>
</protein>
<evidence type="ECO:0000256" key="4">
    <source>
        <dbReference type="ARBA" id="ARBA00023125"/>
    </source>
</evidence>
<dbReference type="AlphaFoldDB" id="A0A4R1BWS6"/>
<organism evidence="8 9">
    <name type="scientific">Nocardioides jejuensis</name>
    <dbReference type="NCBI Taxonomy" id="2502782"/>
    <lineage>
        <taxon>Bacteria</taxon>
        <taxon>Bacillati</taxon>
        <taxon>Actinomycetota</taxon>
        <taxon>Actinomycetes</taxon>
        <taxon>Propionibacteriales</taxon>
        <taxon>Nocardioidaceae</taxon>
        <taxon>Nocardioides</taxon>
    </lineage>
</organism>
<dbReference type="Proteomes" id="UP000295453">
    <property type="component" value="Unassembled WGS sequence"/>
</dbReference>
<dbReference type="InterPro" id="IPR013325">
    <property type="entry name" value="RNA_pol_sigma_r2"/>
</dbReference>
<dbReference type="GO" id="GO:0016987">
    <property type="term" value="F:sigma factor activity"/>
    <property type="evidence" value="ECO:0007669"/>
    <property type="project" value="UniProtKB-KW"/>
</dbReference>
<gene>
    <name evidence="8" type="ORF">EPD65_14185</name>
</gene>
<keyword evidence="4" id="KW-0238">DNA-binding</keyword>
<dbReference type="InterPro" id="IPR036388">
    <property type="entry name" value="WH-like_DNA-bd_sf"/>
</dbReference>
<dbReference type="RefSeq" id="WP_131585258.1">
    <property type="nucleotide sequence ID" value="NZ_SJZJ01000029.1"/>
</dbReference>
<keyword evidence="9" id="KW-1185">Reference proteome</keyword>
<sequence length="170" mass="18614">MPAPPTDDEYAAFVQTAWPRLYRTAYLLLGDHGMAEDLVQTALAKTYASWRNVRTYEAAGGYARTTLVNTAASWFRKPSWRREVAHETLPAASYDEDPSDRPAILAALRLLAPRQRAVIVLRFYEDLSVAQTASALGCSEGTVKSQTSDALGRLRGVLGDSVIPMGATHD</sequence>
<keyword evidence="5" id="KW-0804">Transcription</keyword>
<dbReference type="NCBIfam" id="TIGR02983">
    <property type="entry name" value="SigE-fam_strep"/>
    <property type="match status" value="1"/>
</dbReference>
<dbReference type="PANTHER" id="PTHR43133">
    <property type="entry name" value="RNA POLYMERASE ECF-TYPE SIGMA FACTO"/>
    <property type="match status" value="1"/>
</dbReference>
<dbReference type="Gene3D" id="1.10.10.10">
    <property type="entry name" value="Winged helix-like DNA-binding domain superfamily/Winged helix DNA-binding domain"/>
    <property type="match status" value="1"/>
</dbReference>
<evidence type="ECO:0000313" key="8">
    <source>
        <dbReference type="EMBL" id="TCJ21816.1"/>
    </source>
</evidence>
<comment type="similarity">
    <text evidence="1">Belongs to the sigma-70 factor family. ECF subfamily.</text>
</comment>
<evidence type="ECO:0000256" key="2">
    <source>
        <dbReference type="ARBA" id="ARBA00023015"/>
    </source>
</evidence>
<dbReference type="InterPro" id="IPR014325">
    <property type="entry name" value="RNA_pol_sigma-E_actinobac"/>
</dbReference>
<dbReference type="InterPro" id="IPR014284">
    <property type="entry name" value="RNA_pol_sigma-70_dom"/>
</dbReference>
<accession>A0A4R1BWS6</accession>
<dbReference type="Pfam" id="PF08281">
    <property type="entry name" value="Sigma70_r4_2"/>
    <property type="match status" value="1"/>
</dbReference>
<evidence type="ECO:0000259" key="6">
    <source>
        <dbReference type="Pfam" id="PF04542"/>
    </source>
</evidence>
<dbReference type="GO" id="GO:0003677">
    <property type="term" value="F:DNA binding"/>
    <property type="evidence" value="ECO:0007669"/>
    <property type="project" value="UniProtKB-KW"/>
</dbReference>
<dbReference type="OrthoDB" id="3692620at2"/>
<keyword evidence="2" id="KW-0805">Transcription regulation</keyword>
<feature type="domain" description="RNA polymerase sigma factor 70 region 4 type 2" evidence="7">
    <location>
        <begin position="103"/>
        <end position="154"/>
    </location>
</feature>
<evidence type="ECO:0000256" key="1">
    <source>
        <dbReference type="ARBA" id="ARBA00010641"/>
    </source>
</evidence>
<dbReference type="SUPFAM" id="SSF88946">
    <property type="entry name" value="Sigma2 domain of RNA polymerase sigma factors"/>
    <property type="match status" value="1"/>
</dbReference>
<evidence type="ECO:0000259" key="7">
    <source>
        <dbReference type="Pfam" id="PF08281"/>
    </source>
</evidence>
<evidence type="ECO:0000313" key="9">
    <source>
        <dbReference type="Proteomes" id="UP000295453"/>
    </source>
</evidence>
<dbReference type="EMBL" id="SJZJ01000029">
    <property type="protein sequence ID" value="TCJ21816.1"/>
    <property type="molecule type" value="Genomic_DNA"/>
</dbReference>
<dbReference type="CDD" id="cd06171">
    <property type="entry name" value="Sigma70_r4"/>
    <property type="match status" value="1"/>
</dbReference>
<keyword evidence="3" id="KW-0731">Sigma factor</keyword>
<dbReference type="Gene3D" id="1.10.1740.10">
    <property type="match status" value="1"/>
</dbReference>
<dbReference type="PANTHER" id="PTHR43133:SF50">
    <property type="entry name" value="ECF RNA POLYMERASE SIGMA FACTOR SIGM"/>
    <property type="match status" value="1"/>
</dbReference>
<dbReference type="SUPFAM" id="SSF88659">
    <property type="entry name" value="Sigma3 and sigma4 domains of RNA polymerase sigma factors"/>
    <property type="match status" value="1"/>
</dbReference>
<dbReference type="InterPro" id="IPR007627">
    <property type="entry name" value="RNA_pol_sigma70_r2"/>
</dbReference>
<proteinExistence type="inferred from homology"/>
<dbReference type="InterPro" id="IPR013324">
    <property type="entry name" value="RNA_pol_sigma_r3/r4-like"/>
</dbReference>
<comment type="caution">
    <text evidence="8">The sequence shown here is derived from an EMBL/GenBank/DDBJ whole genome shotgun (WGS) entry which is preliminary data.</text>
</comment>
<dbReference type="InterPro" id="IPR039425">
    <property type="entry name" value="RNA_pol_sigma-70-like"/>
</dbReference>
<evidence type="ECO:0000256" key="3">
    <source>
        <dbReference type="ARBA" id="ARBA00023082"/>
    </source>
</evidence>
<feature type="domain" description="RNA polymerase sigma-70 region 2" evidence="6">
    <location>
        <begin position="19"/>
        <end position="80"/>
    </location>
</feature>
<dbReference type="InterPro" id="IPR013249">
    <property type="entry name" value="RNA_pol_sigma70_r4_t2"/>
</dbReference>
<evidence type="ECO:0000256" key="5">
    <source>
        <dbReference type="ARBA" id="ARBA00023163"/>
    </source>
</evidence>
<dbReference type="NCBIfam" id="TIGR02937">
    <property type="entry name" value="sigma70-ECF"/>
    <property type="match status" value="1"/>
</dbReference>